<accession>A0A8B6XDZ7</accession>
<dbReference type="EnsemblMetazoa" id="XM_001120160">
    <property type="protein sequence ID" value="XP_001120160"/>
    <property type="gene ID" value="LOC724339"/>
</dbReference>
<dbReference type="PANTHER" id="PTHR21329">
    <property type="entry name" value="PHOSPHATIDYLINOSITOL N-ACETYLGLUCOSAMINYLTRANSFERASE SUBUNIT Q-RELATED"/>
    <property type="match status" value="1"/>
</dbReference>
<accession>A0A7M7FYP6</accession>
<feature type="transmembrane region" description="Helical" evidence="1">
    <location>
        <begin position="324"/>
        <end position="347"/>
    </location>
</feature>
<dbReference type="GO" id="GO:0016020">
    <property type="term" value="C:membrane"/>
    <property type="evidence" value="ECO:0007669"/>
    <property type="project" value="InterPro"/>
</dbReference>
<dbReference type="PANTHER" id="PTHR21329:SF3">
    <property type="entry name" value="PHOSPHATIDYLINOSITOL N-ACETYLGLUCOSAMINYLTRANSFERASE SUBUNIT Q"/>
    <property type="match status" value="1"/>
</dbReference>
<feature type="transmembrane region" description="Helical" evidence="1">
    <location>
        <begin position="294"/>
        <end position="312"/>
    </location>
</feature>
<feature type="transmembrane region" description="Helical" evidence="1">
    <location>
        <begin position="192"/>
        <end position="217"/>
    </location>
</feature>
<keyword evidence="4" id="KW-0328">Glycosyltransferase</keyword>
<dbReference type="KEGG" id="ame:724339"/>
<dbReference type="InterPro" id="IPR007720">
    <property type="entry name" value="PigQ/GPI1"/>
</dbReference>
<gene>
    <name evidence="2" type="primary">724339</name>
    <name evidence="4" type="synonym">LOC724339</name>
</gene>
<evidence type="ECO:0000313" key="3">
    <source>
        <dbReference type="Proteomes" id="UP000005203"/>
    </source>
</evidence>
<name>A0A7M7FYP6_APIME</name>
<evidence type="ECO:0000256" key="1">
    <source>
        <dbReference type="SAM" id="Phobius"/>
    </source>
</evidence>
<keyword evidence="1" id="KW-1133">Transmembrane helix</keyword>
<evidence type="ECO:0000313" key="2">
    <source>
        <dbReference type="EnsemblMetazoa" id="XP_001120160"/>
    </source>
</evidence>
<dbReference type="RefSeq" id="XP_001120160.2">
    <property type="nucleotide sequence ID" value="XM_001120160.5"/>
</dbReference>
<dbReference type="Pfam" id="PF05024">
    <property type="entry name" value="Gpi1"/>
    <property type="match status" value="1"/>
</dbReference>
<feature type="transmembrane region" description="Helical" evidence="1">
    <location>
        <begin position="353"/>
        <end position="376"/>
    </location>
</feature>
<feature type="transmembrane region" description="Helical" evidence="1">
    <location>
        <begin position="161"/>
        <end position="180"/>
    </location>
</feature>
<reference evidence="2" key="1">
    <citation type="submission" date="2021-01" db="UniProtKB">
        <authorList>
            <consortium name="EnsemblMetazoa"/>
        </authorList>
    </citation>
    <scope>IDENTIFICATION</scope>
    <source>
        <strain evidence="2">DH4</strain>
    </source>
</reference>
<protein>
    <submittedName>
        <fullName evidence="4">Phosphatidylinositol N-acetylglucosaminyltransferase subunit Q</fullName>
    </submittedName>
</protein>
<dbReference type="OMA" id="FHAYCIY"/>
<dbReference type="GO" id="GO:0005783">
    <property type="term" value="C:endoplasmic reticulum"/>
    <property type="evidence" value="ECO:0007669"/>
    <property type="project" value="TreeGrafter"/>
</dbReference>
<evidence type="ECO:0000313" key="4">
    <source>
        <dbReference type="RefSeq" id="XP_001120160.2"/>
    </source>
</evidence>
<dbReference type="GO" id="GO:0006506">
    <property type="term" value="P:GPI anchor biosynthetic process"/>
    <property type="evidence" value="ECO:0007669"/>
    <property type="project" value="InterPro"/>
</dbReference>
<proteinExistence type="predicted"/>
<keyword evidence="1" id="KW-0472">Membrane</keyword>
<keyword evidence="4" id="KW-0808">Transferase</keyword>
<dbReference type="AlphaFoldDB" id="A0A7M7FYP6"/>
<keyword evidence="1" id="KW-0812">Transmembrane</keyword>
<dbReference type="Proteomes" id="UP000005203">
    <property type="component" value="Linkage group LG14"/>
</dbReference>
<dbReference type="OrthoDB" id="70250at2759"/>
<reference evidence="4" key="2">
    <citation type="submission" date="2025-04" db="UniProtKB">
        <authorList>
            <consortium name="RefSeq"/>
        </authorList>
    </citation>
    <scope>IDENTIFICATION</scope>
    <source>
        <strain evidence="4">DH4</strain>
        <tissue evidence="4">Whole body</tissue>
    </source>
</reference>
<sequence>MMKSILIFLPNRLYKEKAGYMFGKVVYDDSTEVKKFYIIGVCKINNFETMKYTNIIGYYSGTEEKQEHIDKKYLDWLDICLNPISSKDNIYDYILKSIILNNKKISILHYHIVIIIYDQLVFKETELFAQKAIYGDHFYELMKIIQDKQVEKEIQKKEKYIYIKEIIFVYHMFLYFYPILFLNKITNKLLPILRYSFLGLHVNGWLENAKWMLITIIKNKKFTLKTGNYVFALIIDMLLGISILQLLLYYFEYTSPSQILLNNAEKVVTFLKDLINWLMGVPAGLKLNHALNNMLGKFFLYHIHMWWTFLIFMKPVMDFTFEVLVLFGRLGITFQIAIAADLLALVSFHAYCIYVYAARLFNIQLKGITALFRLFLGKKKNPLRKRIDSCQYQPDQLFVGTLLFTILLFLMPTTWVYYVVFTMLRLALISFGGLLTRMKFYLQVMPVYAFFKWLFHSYSTCSTVNIKIYSHRTERPIILIMTLVIASWNYTWNKCIPDTIIYHPPIEWNKIINNIIWGELLYPL</sequence>
<organism evidence="2">
    <name type="scientific">Apis mellifera</name>
    <name type="common">Honeybee</name>
    <dbReference type="NCBI Taxonomy" id="7460"/>
    <lineage>
        <taxon>Eukaryota</taxon>
        <taxon>Metazoa</taxon>
        <taxon>Ecdysozoa</taxon>
        <taxon>Arthropoda</taxon>
        <taxon>Hexapoda</taxon>
        <taxon>Insecta</taxon>
        <taxon>Pterygota</taxon>
        <taxon>Neoptera</taxon>
        <taxon>Endopterygota</taxon>
        <taxon>Hymenoptera</taxon>
        <taxon>Apocrita</taxon>
        <taxon>Aculeata</taxon>
        <taxon>Apoidea</taxon>
        <taxon>Anthophila</taxon>
        <taxon>Apidae</taxon>
        <taxon>Apis</taxon>
    </lineage>
</organism>
<keyword evidence="3" id="KW-1185">Reference proteome</keyword>
<feature type="transmembrane region" description="Helical" evidence="1">
    <location>
        <begin position="229"/>
        <end position="251"/>
    </location>
</feature>
<feature type="transmembrane region" description="Helical" evidence="1">
    <location>
        <begin position="397"/>
        <end position="418"/>
    </location>
</feature>
<dbReference type="GO" id="GO:0016757">
    <property type="term" value="F:glycosyltransferase activity"/>
    <property type="evidence" value="ECO:0007669"/>
    <property type="project" value="UniProtKB-KW"/>
</dbReference>